<organism evidence="2 3">
    <name type="scientific">Dethiosulfovibrio marinus</name>
    <dbReference type="NCBI Taxonomy" id="133532"/>
    <lineage>
        <taxon>Bacteria</taxon>
        <taxon>Thermotogati</taxon>
        <taxon>Synergistota</taxon>
        <taxon>Synergistia</taxon>
        <taxon>Synergistales</taxon>
        <taxon>Dethiosulfovibrionaceae</taxon>
        <taxon>Dethiosulfovibrio</taxon>
    </lineage>
</organism>
<name>A0ABS9ERK4_9BACT</name>
<keyword evidence="3" id="KW-1185">Reference proteome</keyword>
<dbReference type="RefSeq" id="WP_236099492.1">
    <property type="nucleotide sequence ID" value="NZ_JAKGUD010000007.1"/>
</dbReference>
<proteinExistence type="predicted"/>
<gene>
    <name evidence="2" type="ORF">L2W38_08075</name>
</gene>
<dbReference type="EMBL" id="JAKGUD010000007">
    <property type="protein sequence ID" value="MCF4142772.1"/>
    <property type="molecule type" value="Genomic_DNA"/>
</dbReference>
<dbReference type="Proteomes" id="UP001200430">
    <property type="component" value="Unassembled WGS sequence"/>
</dbReference>
<feature type="domain" description="TcaA protein NTF2-like" evidence="1">
    <location>
        <begin position="27"/>
        <end position="126"/>
    </location>
</feature>
<dbReference type="Pfam" id="PF22819">
    <property type="entry name" value="TcaA_5th"/>
    <property type="match status" value="1"/>
</dbReference>
<dbReference type="InterPro" id="IPR054528">
    <property type="entry name" value="TcaA_5th"/>
</dbReference>
<accession>A0ABS9ERK4</accession>
<comment type="caution">
    <text evidence="2">The sequence shown here is derived from an EMBL/GenBank/DDBJ whole genome shotgun (WGS) entry which is preliminary data.</text>
</comment>
<reference evidence="2 3" key="1">
    <citation type="submission" date="2022-01" db="EMBL/GenBank/DDBJ databases">
        <title>Dethiosulfovibrio faecalis sp. nov., a novel proteolytic, non-sulfur-reducing bacterium isolated from a marine aquaculture solid waste bioreactor.</title>
        <authorList>
            <person name="Grabowski S."/>
            <person name="Apolinario E."/>
            <person name="Schneider N."/>
            <person name="Marshall C.W."/>
            <person name="Sowers K.R."/>
        </authorList>
    </citation>
    <scope>NUCLEOTIDE SEQUENCE [LARGE SCALE GENOMIC DNA]</scope>
    <source>
        <strain evidence="2 3">DSM 12537</strain>
    </source>
</reference>
<evidence type="ECO:0000313" key="3">
    <source>
        <dbReference type="Proteomes" id="UP001200430"/>
    </source>
</evidence>
<evidence type="ECO:0000259" key="1">
    <source>
        <dbReference type="Pfam" id="PF22819"/>
    </source>
</evidence>
<evidence type="ECO:0000313" key="2">
    <source>
        <dbReference type="EMBL" id="MCF4142772.1"/>
    </source>
</evidence>
<protein>
    <recommendedName>
        <fullName evidence="1">TcaA protein NTF2-like domain-containing protein</fullName>
    </recommendedName>
</protein>
<sequence>MRMRKLLSLLALSLVVTALCGISYGADMSNFIEDYYGALERSVSDGNLENLSPFLDVDTDYGRETLSWIVRLNRMDATVRFDRLSVGRVVEKDGETGLPVEDVMTITYPDERTKTFSYRRVYGLVNGKIAEERSSFDRIFPVLDGESAEKQVPVISSGKLESRKAAVVPESAIPESFLPASEEDQVSFFIRWNAPIGLFKELAGNSVSEKEMDEIADQMPPVAEGAMVLTVKSDEIASVYGAFRSLEDVDPSDAMRLTVSRMADDEEVVLKPFDEELGKELIPLSIVEFPDDDDMPRLYSALWKQDRKTVLIALSGKGLREMIDVASGHGKTVDASCRFEGSPQILMKAFVSNELLRSEMDDEMALYSKDPLDFEVALLGETEEISLKWFTNAMDLFVDPTVGGALLPIGKDIPLLGDRILGFLSARLARIDRDRLFASLGSSLSSGDMEEFDRGMEQLYEATGLEVGDLLDLLGGRISLVLGARSRSPIGDVPGLFLLMEPEKSDVLAKVAEALPRIYAMAPPVGLKELDLDGWSKAYGMNGMVSATVAVGDRRLVLGAVDYERIGLPGKVPAVLVPILDEGNLAVMAISVADLREAVKDIVDANSIFLQDDDIRKGVEAFMEGSSHISSLVMRVSSKREGSISVKLIK</sequence>